<comment type="caution">
    <text evidence="2">The sequence shown here is derived from an EMBL/GenBank/DDBJ whole genome shotgun (WGS) entry which is preliminary data.</text>
</comment>
<accession>A0A124GMQ1</accession>
<dbReference type="AlphaFoldDB" id="A0A124GMQ1"/>
<dbReference type="EMBL" id="LKAM01000011">
    <property type="protein sequence ID" value="KUM46371.1"/>
    <property type="molecule type" value="Genomic_DNA"/>
</dbReference>
<protein>
    <submittedName>
        <fullName evidence="2">Uncharacterized protein</fullName>
    </submittedName>
</protein>
<proteinExistence type="predicted"/>
<evidence type="ECO:0000256" key="1">
    <source>
        <dbReference type="SAM" id="MobiDB-lite"/>
    </source>
</evidence>
<sequence length="70" mass="7931">MSRRGSWSILRAGGWPISLPTPFQTHLDDPRVTGQFQLPESYGPYRSKSHARRPDRIDPPANAMITRELG</sequence>
<gene>
    <name evidence="2" type="ORF">ABT39_MTgene1470</name>
</gene>
<organism evidence="2">
    <name type="scientific">Picea glauca</name>
    <name type="common">White spruce</name>
    <name type="synonym">Pinus glauca</name>
    <dbReference type="NCBI Taxonomy" id="3330"/>
    <lineage>
        <taxon>Eukaryota</taxon>
        <taxon>Viridiplantae</taxon>
        <taxon>Streptophyta</taxon>
        <taxon>Embryophyta</taxon>
        <taxon>Tracheophyta</taxon>
        <taxon>Spermatophyta</taxon>
        <taxon>Pinopsida</taxon>
        <taxon>Pinidae</taxon>
        <taxon>Conifers I</taxon>
        <taxon>Pinales</taxon>
        <taxon>Pinaceae</taxon>
        <taxon>Picea</taxon>
    </lineage>
</organism>
<evidence type="ECO:0000313" key="2">
    <source>
        <dbReference type="EMBL" id="KUM46371.1"/>
    </source>
</evidence>
<geneLocation type="mitochondrion" evidence="2"/>
<name>A0A124GMQ1_PICGL</name>
<reference evidence="2" key="1">
    <citation type="journal article" date="2015" name="Genome Biol. Evol.">
        <title>Organellar Genomes of White Spruce (Picea glauca): Assembly and Annotation.</title>
        <authorList>
            <person name="Jackman S.D."/>
            <person name="Warren R.L."/>
            <person name="Gibb E.A."/>
            <person name="Vandervalk B.P."/>
            <person name="Mohamadi H."/>
            <person name="Chu J."/>
            <person name="Raymond A."/>
            <person name="Pleasance S."/>
            <person name="Coope R."/>
            <person name="Wildung M.R."/>
            <person name="Ritland C.E."/>
            <person name="Bousquet J."/>
            <person name="Jones S.J."/>
            <person name="Bohlmann J."/>
            <person name="Birol I."/>
        </authorList>
    </citation>
    <scope>NUCLEOTIDE SEQUENCE [LARGE SCALE GENOMIC DNA]</scope>
    <source>
        <tissue evidence="2">Flushing bud</tissue>
    </source>
</reference>
<feature type="region of interest" description="Disordered" evidence="1">
    <location>
        <begin position="26"/>
        <end position="70"/>
    </location>
</feature>
<keyword evidence="2" id="KW-0496">Mitochondrion</keyword>